<gene>
    <name evidence="1" type="ORF">DPMN_000870</name>
</gene>
<keyword evidence="2" id="KW-1185">Reference proteome</keyword>
<name>A0A9D4MKD5_DREPO</name>
<evidence type="ECO:0000313" key="1">
    <source>
        <dbReference type="EMBL" id="KAH3877016.1"/>
    </source>
</evidence>
<evidence type="ECO:0000313" key="2">
    <source>
        <dbReference type="Proteomes" id="UP000828390"/>
    </source>
</evidence>
<sequence>MSLAEFSLPKFYQLFGISKVKSAAVSAFRTSFRPGDRSFTMSAPEHEKMPLSSLETIVDALLEIMEVLNIYMRNKLHIMKF</sequence>
<dbReference type="Proteomes" id="UP000828390">
    <property type="component" value="Unassembled WGS sequence"/>
</dbReference>
<reference evidence="1" key="1">
    <citation type="journal article" date="2019" name="bioRxiv">
        <title>The Genome of the Zebra Mussel, Dreissena polymorpha: A Resource for Invasive Species Research.</title>
        <authorList>
            <person name="McCartney M.A."/>
            <person name="Auch B."/>
            <person name="Kono T."/>
            <person name="Mallez S."/>
            <person name="Zhang Y."/>
            <person name="Obille A."/>
            <person name="Becker A."/>
            <person name="Abrahante J.E."/>
            <person name="Garbe J."/>
            <person name="Badalamenti J.P."/>
            <person name="Herman A."/>
            <person name="Mangelson H."/>
            <person name="Liachko I."/>
            <person name="Sullivan S."/>
            <person name="Sone E.D."/>
            <person name="Koren S."/>
            <person name="Silverstein K.A.T."/>
            <person name="Beckman K.B."/>
            <person name="Gohl D.M."/>
        </authorList>
    </citation>
    <scope>NUCLEOTIDE SEQUENCE</scope>
    <source>
        <strain evidence="1">Duluth1</strain>
        <tissue evidence="1">Whole animal</tissue>
    </source>
</reference>
<reference evidence="1" key="2">
    <citation type="submission" date="2020-11" db="EMBL/GenBank/DDBJ databases">
        <authorList>
            <person name="McCartney M.A."/>
            <person name="Auch B."/>
            <person name="Kono T."/>
            <person name="Mallez S."/>
            <person name="Becker A."/>
            <person name="Gohl D.M."/>
            <person name="Silverstein K.A.T."/>
            <person name="Koren S."/>
            <person name="Bechman K.B."/>
            <person name="Herman A."/>
            <person name="Abrahante J.E."/>
            <person name="Garbe J."/>
        </authorList>
    </citation>
    <scope>NUCLEOTIDE SEQUENCE</scope>
    <source>
        <strain evidence="1">Duluth1</strain>
        <tissue evidence="1">Whole animal</tissue>
    </source>
</reference>
<comment type="caution">
    <text evidence="1">The sequence shown here is derived from an EMBL/GenBank/DDBJ whole genome shotgun (WGS) entry which is preliminary data.</text>
</comment>
<proteinExistence type="predicted"/>
<accession>A0A9D4MKD5</accession>
<dbReference type="EMBL" id="JAIWYP010000001">
    <property type="protein sequence ID" value="KAH3877016.1"/>
    <property type="molecule type" value="Genomic_DNA"/>
</dbReference>
<protein>
    <submittedName>
        <fullName evidence="1">Uncharacterized protein</fullName>
    </submittedName>
</protein>
<organism evidence="1 2">
    <name type="scientific">Dreissena polymorpha</name>
    <name type="common">Zebra mussel</name>
    <name type="synonym">Mytilus polymorpha</name>
    <dbReference type="NCBI Taxonomy" id="45954"/>
    <lineage>
        <taxon>Eukaryota</taxon>
        <taxon>Metazoa</taxon>
        <taxon>Spiralia</taxon>
        <taxon>Lophotrochozoa</taxon>
        <taxon>Mollusca</taxon>
        <taxon>Bivalvia</taxon>
        <taxon>Autobranchia</taxon>
        <taxon>Heteroconchia</taxon>
        <taxon>Euheterodonta</taxon>
        <taxon>Imparidentia</taxon>
        <taxon>Neoheterodontei</taxon>
        <taxon>Myida</taxon>
        <taxon>Dreissenoidea</taxon>
        <taxon>Dreissenidae</taxon>
        <taxon>Dreissena</taxon>
    </lineage>
</organism>
<dbReference type="AlphaFoldDB" id="A0A9D4MKD5"/>